<dbReference type="Proteomes" id="UP000623467">
    <property type="component" value="Unassembled WGS sequence"/>
</dbReference>
<protein>
    <submittedName>
        <fullName evidence="1">Uncharacterized protein</fullName>
    </submittedName>
</protein>
<accession>A0A8H6XZM9</accession>
<dbReference type="AlphaFoldDB" id="A0A8H6XZM9"/>
<gene>
    <name evidence="1" type="ORF">MSAN_01560000</name>
</gene>
<sequence length="123" mass="13980">MAAIGVSTKIWERNQHWSLYSQCAVWDPVARRVQIWECIRDHDSVPGTEPPNASYWRFIGRSRAQPSQPNRHLAAPCRIYALLAPHTSHGAHTSNVAPCLACRAAQPQPHRSERDVRAMSFWV</sequence>
<reference evidence="1" key="1">
    <citation type="submission" date="2020-05" db="EMBL/GenBank/DDBJ databases">
        <title>Mycena genomes resolve the evolution of fungal bioluminescence.</title>
        <authorList>
            <person name="Tsai I.J."/>
        </authorList>
    </citation>
    <scope>NUCLEOTIDE SEQUENCE</scope>
    <source>
        <strain evidence="1">160909Yilan</strain>
    </source>
</reference>
<proteinExistence type="predicted"/>
<dbReference type="OrthoDB" id="2712987at2759"/>
<name>A0A8H6XZM9_9AGAR</name>
<dbReference type="EMBL" id="JACAZH010000013">
    <property type="protein sequence ID" value="KAF7351285.1"/>
    <property type="molecule type" value="Genomic_DNA"/>
</dbReference>
<organism evidence="1 2">
    <name type="scientific">Mycena sanguinolenta</name>
    <dbReference type="NCBI Taxonomy" id="230812"/>
    <lineage>
        <taxon>Eukaryota</taxon>
        <taxon>Fungi</taxon>
        <taxon>Dikarya</taxon>
        <taxon>Basidiomycota</taxon>
        <taxon>Agaricomycotina</taxon>
        <taxon>Agaricomycetes</taxon>
        <taxon>Agaricomycetidae</taxon>
        <taxon>Agaricales</taxon>
        <taxon>Marasmiineae</taxon>
        <taxon>Mycenaceae</taxon>
        <taxon>Mycena</taxon>
    </lineage>
</organism>
<comment type="caution">
    <text evidence="1">The sequence shown here is derived from an EMBL/GenBank/DDBJ whole genome shotgun (WGS) entry which is preliminary data.</text>
</comment>
<evidence type="ECO:0000313" key="1">
    <source>
        <dbReference type="EMBL" id="KAF7351285.1"/>
    </source>
</evidence>
<evidence type="ECO:0000313" key="2">
    <source>
        <dbReference type="Proteomes" id="UP000623467"/>
    </source>
</evidence>
<keyword evidence="2" id="KW-1185">Reference proteome</keyword>